<comment type="similarity">
    <text evidence="1 5">Belongs to the Fmt family.</text>
</comment>
<dbReference type="CDD" id="cd08704">
    <property type="entry name" value="Met_tRNA_FMT_C"/>
    <property type="match status" value="1"/>
</dbReference>
<dbReference type="InterPro" id="IPR002376">
    <property type="entry name" value="Formyl_transf_N"/>
</dbReference>
<dbReference type="GO" id="GO:0005829">
    <property type="term" value="C:cytosol"/>
    <property type="evidence" value="ECO:0007669"/>
    <property type="project" value="TreeGrafter"/>
</dbReference>
<dbReference type="SUPFAM" id="SSF50486">
    <property type="entry name" value="FMT C-terminal domain-like"/>
    <property type="match status" value="1"/>
</dbReference>
<accession>A0A6N2RPC1</accession>
<dbReference type="InterPro" id="IPR044135">
    <property type="entry name" value="Met-tRNA-FMT_C"/>
</dbReference>
<dbReference type="NCBIfam" id="TIGR00460">
    <property type="entry name" value="fmt"/>
    <property type="match status" value="1"/>
</dbReference>
<dbReference type="PANTHER" id="PTHR11138">
    <property type="entry name" value="METHIONYL-TRNA FORMYLTRANSFERASE"/>
    <property type="match status" value="1"/>
</dbReference>
<dbReference type="EMBL" id="CACRSP010000003">
    <property type="protein sequence ID" value="VYS82616.1"/>
    <property type="molecule type" value="Genomic_DNA"/>
</dbReference>
<dbReference type="InterPro" id="IPR036477">
    <property type="entry name" value="Formyl_transf_N_sf"/>
</dbReference>
<keyword evidence="3 5" id="KW-0808">Transferase</keyword>
<reference evidence="8 10" key="1">
    <citation type="journal article" date="2019" name="Nat. Med.">
        <title>A library of human gut bacterial isolates paired with longitudinal multiomics data enables mechanistic microbiome research.</title>
        <authorList>
            <person name="Poyet M."/>
            <person name="Groussin M."/>
            <person name="Gibbons S.M."/>
            <person name="Avila-Pacheco J."/>
            <person name="Jiang X."/>
            <person name="Kearney S.M."/>
            <person name="Perrotta A.R."/>
            <person name="Berdy B."/>
            <person name="Zhao S."/>
            <person name="Lieberman T.D."/>
            <person name="Swanson P.K."/>
            <person name="Smith M."/>
            <person name="Roesemann S."/>
            <person name="Alexander J.E."/>
            <person name="Rich S.A."/>
            <person name="Livny J."/>
            <person name="Vlamakis H."/>
            <person name="Clish C."/>
            <person name="Bullock K."/>
            <person name="Deik A."/>
            <person name="Scott J."/>
            <person name="Pierce K.A."/>
            <person name="Xavier R.J."/>
            <person name="Alm E.J."/>
        </authorList>
    </citation>
    <scope>NUCLEOTIDE SEQUENCE [LARGE SCALE GENOMIC DNA]</scope>
    <source>
        <strain evidence="8 10">BIOML-A2</strain>
    </source>
</reference>
<name>A0A6N2RPC1_9BIFI</name>
<evidence type="ECO:0000256" key="2">
    <source>
        <dbReference type="ARBA" id="ARBA00012261"/>
    </source>
</evidence>
<dbReference type="AlphaFoldDB" id="A0A6N2RPC1"/>
<comment type="function">
    <text evidence="5">Attaches a formyl group to the free amino group of methionyl-tRNA(fMet). The formyl group appears to play a dual role in the initiator identity of N-formylmethionyl-tRNA by promoting its recognition by IF2 and preventing the misappropriation of this tRNA by the elongation apparatus.</text>
</comment>
<dbReference type="InterPro" id="IPR041711">
    <property type="entry name" value="Met-tRNA-FMT_N"/>
</dbReference>
<dbReference type="SUPFAM" id="SSF53328">
    <property type="entry name" value="Formyltransferase"/>
    <property type="match status" value="1"/>
</dbReference>
<feature type="domain" description="Formyl transferase N-terminal" evidence="6">
    <location>
        <begin position="4"/>
        <end position="179"/>
    </location>
</feature>
<evidence type="ECO:0000313" key="8">
    <source>
        <dbReference type="EMBL" id="KAB7458824.1"/>
    </source>
</evidence>
<feature type="domain" description="Formyl transferase C-terminal" evidence="7">
    <location>
        <begin position="205"/>
        <end position="312"/>
    </location>
</feature>
<dbReference type="InterPro" id="IPR005794">
    <property type="entry name" value="Fmt"/>
</dbReference>
<dbReference type="HAMAP" id="MF_00182">
    <property type="entry name" value="Formyl_trans"/>
    <property type="match status" value="1"/>
</dbReference>
<evidence type="ECO:0000256" key="4">
    <source>
        <dbReference type="ARBA" id="ARBA00022917"/>
    </source>
</evidence>
<keyword evidence="4 5" id="KW-0648">Protein biosynthesis</keyword>
<evidence type="ECO:0000313" key="9">
    <source>
        <dbReference type="EMBL" id="VYS82616.1"/>
    </source>
</evidence>
<evidence type="ECO:0000259" key="7">
    <source>
        <dbReference type="Pfam" id="PF02911"/>
    </source>
</evidence>
<gene>
    <name evidence="5 9" type="primary">fmt</name>
    <name evidence="9" type="ORF">BDLFYP24_01087</name>
    <name evidence="8" type="ORF">GBB04_10700</name>
</gene>
<dbReference type="InterPro" id="IPR011034">
    <property type="entry name" value="Formyl_transferase-like_C_sf"/>
</dbReference>
<evidence type="ECO:0000256" key="1">
    <source>
        <dbReference type="ARBA" id="ARBA00010699"/>
    </source>
</evidence>
<dbReference type="RefSeq" id="WP_034519389.1">
    <property type="nucleotide sequence ID" value="NZ_CACRSP010000003.1"/>
</dbReference>
<reference evidence="9" key="2">
    <citation type="submission" date="2019-11" db="EMBL/GenBank/DDBJ databases">
        <authorList>
            <person name="Feng L."/>
        </authorList>
    </citation>
    <scope>NUCLEOTIDE SEQUENCE</scope>
    <source>
        <strain evidence="9">BdentiumLFYP24</strain>
    </source>
</reference>
<comment type="catalytic activity">
    <reaction evidence="5">
        <text>L-methionyl-tRNA(fMet) + (6R)-10-formyltetrahydrofolate = N-formyl-L-methionyl-tRNA(fMet) + (6S)-5,6,7,8-tetrahydrofolate + H(+)</text>
        <dbReference type="Rhea" id="RHEA:24380"/>
        <dbReference type="Rhea" id="RHEA-COMP:9952"/>
        <dbReference type="Rhea" id="RHEA-COMP:9953"/>
        <dbReference type="ChEBI" id="CHEBI:15378"/>
        <dbReference type="ChEBI" id="CHEBI:57453"/>
        <dbReference type="ChEBI" id="CHEBI:78530"/>
        <dbReference type="ChEBI" id="CHEBI:78844"/>
        <dbReference type="ChEBI" id="CHEBI:195366"/>
        <dbReference type="EC" id="2.1.2.9"/>
    </reaction>
</comment>
<dbReference type="Pfam" id="PF00551">
    <property type="entry name" value="Formyl_trans_N"/>
    <property type="match status" value="1"/>
</dbReference>
<dbReference type="InterPro" id="IPR005793">
    <property type="entry name" value="Formyl_trans_C"/>
</dbReference>
<dbReference type="Gene3D" id="3.40.50.12230">
    <property type="match status" value="1"/>
</dbReference>
<dbReference type="PANTHER" id="PTHR11138:SF5">
    <property type="entry name" value="METHIONYL-TRNA FORMYLTRANSFERASE, MITOCHONDRIAL"/>
    <property type="match status" value="1"/>
</dbReference>
<organism evidence="9">
    <name type="scientific">Bifidobacterium dentium</name>
    <dbReference type="NCBI Taxonomy" id="1689"/>
    <lineage>
        <taxon>Bacteria</taxon>
        <taxon>Bacillati</taxon>
        <taxon>Actinomycetota</taxon>
        <taxon>Actinomycetes</taxon>
        <taxon>Bifidobacteriales</taxon>
        <taxon>Bifidobacteriaceae</taxon>
        <taxon>Bifidobacterium</taxon>
    </lineage>
</organism>
<dbReference type="Pfam" id="PF02911">
    <property type="entry name" value="Formyl_trans_C"/>
    <property type="match status" value="1"/>
</dbReference>
<dbReference type="EMBL" id="WDPD01000018">
    <property type="protein sequence ID" value="KAB7458824.1"/>
    <property type="molecule type" value="Genomic_DNA"/>
</dbReference>
<proteinExistence type="inferred from homology"/>
<feature type="binding site" evidence="5">
    <location>
        <begin position="111"/>
        <end position="114"/>
    </location>
    <ligand>
        <name>(6S)-5,6,7,8-tetrahydrofolate</name>
        <dbReference type="ChEBI" id="CHEBI:57453"/>
    </ligand>
</feature>
<dbReference type="EC" id="2.1.2.9" evidence="2 5"/>
<dbReference type="GO" id="GO:0004479">
    <property type="term" value="F:methionyl-tRNA formyltransferase activity"/>
    <property type="evidence" value="ECO:0007669"/>
    <property type="project" value="UniProtKB-UniRule"/>
</dbReference>
<dbReference type="CDD" id="cd08646">
    <property type="entry name" value="FMT_core_Met-tRNA-FMT_N"/>
    <property type="match status" value="1"/>
</dbReference>
<protein>
    <recommendedName>
        <fullName evidence="2 5">Methionyl-tRNA formyltransferase</fullName>
        <ecNumber evidence="2 5">2.1.2.9</ecNumber>
    </recommendedName>
</protein>
<evidence type="ECO:0000259" key="6">
    <source>
        <dbReference type="Pfam" id="PF00551"/>
    </source>
</evidence>
<evidence type="ECO:0000313" key="10">
    <source>
        <dbReference type="Proteomes" id="UP000429211"/>
    </source>
</evidence>
<evidence type="ECO:0000256" key="3">
    <source>
        <dbReference type="ARBA" id="ARBA00022679"/>
    </source>
</evidence>
<dbReference type="Proteomes" id="UP000429211">
    <property type="component" value="Unassembled WGS sequence"/>
</dbReference>
<sequence length="321" mass="34497">MLKVLFAGSPEVAVPSLRMLAEDTEHFEVVAVLTRPDAPTGRGRKLVPNPVKQAALELGLPVIESDPSEETFVNELTATGAQAAAVVAYGKILKQEVLDALPMGWYNLHFSLLPQWRGAAPVQRSIWAGDTLTGATVFRIVRKMDAGPILAQSTVEIGAHETSGELLNRLAEDGSRLLAASLQALADDQIAPVEQPAGAYEIAQKITVEDARIRFDVPAFAVDRQIRACTPNPGAWCELHASADAEPTTLHVLRAQTSDMDNPNVPATLEPGRIVAGKKHVWIGTATQPLELLEVKAQGKKAMRAADWARGARLDGTAFCR</sequence>
<evidence type="ECO:0000256" key="5">
    <source>
        <dbReference type="HAMAP-Rule" id="MF_00182"/>
    </source>
</evidence>